<keyword evidence="5 8" id="KW-1133">Transmembrane helix</keyword>
<keyword evidence="6 8" id="KW-0472">Membrane</keyword>
<keyword evidence="3" id="KW-0808">Transferase</keyword>
<protein>
    <submittedName>
        <fullName evidence="9">Putative membrane protein</fullName>
    </submittedName>
</protein>
<evidence type="ECO:0000256" key="6">
    <source>
        <dbReference type="ARBA" id="ARBA00023136"/>
    </source>
</evidence>
<dbReference type="Pfam" id="PF09594">
    <property type="entry name" value="GT87"/>
    <property type="match status" value="1"/>
</dbReference>
<dbReference type="PIRSF" id="PIRSF010361">
    <property type="entry name" value="UCP010361"/>
    <property type="match status" value="1"/>
</dbReference>
<evidence type="ECO:0000313" key="9">
    <source>
        <dbReference type="EMBL" id="TDQ05226.1"/>
    </source>
</evidence>
<dbReference type="InterPro" id="IPR018584">
    <property type="entry name" value="GT87"/>
</dbReference>
<evidence type="ECO:0000256" key="8">
    <source>
        <dbReference type="SAM" id="Phobius"/>
    </source>
</evidence>
<sequence>MPEEQRSVGAAAAEVADTDFLDHHERIVPTWSETLARHASTPVGGPLGRHAAVGRHWFWSPLRIALAFALLALVFSWFGKASCIQQYTDDNGVTQLDWRANRPYVAMCYSDVVPLYSAEQLDKGGFPYKSYWYDDQGKPTQHIRYMEYPVLTGMFQWVNAKLAQGWTHFAELGWLPTGITVAVYFDITAFWLALAWLVTVWAVARTARRRPWDAILVAVSPLVLVHAFTNFDTLATAFAATGMLAWARRKPALAGVLFGLGVAAKLYPLFLLGALLVLCVRAGKVKQWGIAAGTTALTWAVVNFPIYELFHEGWGEFFRRNTDRGADPDSLYNVIEYFTGWSGFDRPDLMPWEAPTILNAVSLVLFLVCCAAIAWVGLSAKRRPRFAQLAFLVVAAFLLTNKVWSPQYSLWLVPLAVLAIPRWKPLLAWMTIDALVWVPRMMFYLGEDHKGLPQDWFLGAVVLRDLAVVGLCVLIIREIYRPEHDVVRASGDDDPAGGVLEDAEDVVRLAPPRRARREPAEVTSG</sequence>
<organism evidence="9 10">
    <name type="scientific">Labedaea rhizosphaerae</name>
    <dbReference type="NCBI Taxonomy" id="598644"/>
    <lineage>
        <taxon>Bacteria</taxon>
        <taxon>Bacillati</taxon>
        <taxon>Actinomycetota</taxon>
        <taxon>Actinomycetes</taxon>
        <taxon>Pseudonocardiales</taxon>
        <taxon>Pseudonocardiaceae</taxon>
        <taxon>Labedaea</taxon>
    </lineage>
</organism>
<evidence type="ECO:0000256" key="5">
    <source>
        <dbReference type="ARBA" id="ARBA00022989"/>
    </source>
</evidence>
<dbReference type="AlphaFoldDB" id="A0A4R6SLB1"/>
<dbReference type="GO" id="GO:0016758">
    <property type="term" value="F:hexosyltransferase activity"/>
    <property type="evidence" value="ECO:0007669"/>
    <property type="project" value="InterPro"/>
</dbReference>
<comment type="similarity">
    <text evidence="7">Belongs to the glycosyltransferase 87 family.</text>
</comment>
<dbReference type="Proteomes" id="UP000295444">
    <property type="component" value="Unassembled WGS sequence"/>
</dbReference>
<evidence type="ECO:0000256" key="1">
    <source>
        <dbReference type="ARBA" id="ARBA00004651"/>
    </source>
</evidence>
<keyword evidence="2" id="KW-1003">Cell membrane</keyword>
<dbReference type="EMBL" id="SNXZ01000001">
    <property type="protein sequence ID" value="TDQ05226.1"/>
    <property type="molecule type" value="Genomic_DNA"/>
</dbReference>
<evidence type="ECO:0000256" key="7">
    <source>
        <dbReference type="ARBA" id="ARBA00024033"/>
    </source>
</evidence>
<proteinExistence type="inferred from homology"/>
<accession>A0A4R6SLB1</accession>
<evidence type="ECO:0000313" key="10">
    <source>
        <dbReference type="Proteomes" id="UP000295444"/>
    </source>
</evidence>
<feature type="transmembrane region" description="Helical" evidence="8">
    <location>
        <begin position="290"/>
        <end position="310"/>
    </location>
</feature>
<comment type="subcellular location">
    <subcellularLocation>
        <location evidence="1">Cell membrane</location>
        <topology evidence="1">Multi-pass membrane protein</topology>
    </subcellularLocation>
</comment>
<keyword evidence="4 8" id="KW-0812">Transmembrane</keyword>
<feature type="transmembrane region" description="Helical" evidence="8">
    <location>
        <begin position="389"/>
        <end position="406"/>
    </location>
</feature>
<feature type="transmembrane region" description="Helical" evidence="8">
    <location>
        <begin position="357"/>
        <end position="377"/>
    </location>
</feature>
<evidence type="ECO:0000256" key="3">
    <source>
        <dbReference type="ARBA" id="ARBA00022679"/>
    </source>
</evidence>
<dbReference type="GO" id="GO:0005886">
    <property type="term" value="C:plasma membrane"/>
    <property type="evidence" value="ECO:0007669"/>
    <property type="project" value="UniProtKB-SubCell"/>
</dbReference>
<gene>
    <name evidence="9" type="ORF">EV186_1011194</name>
</gene>
<dbReference type="InterPro" id="IPR016570">
    <property type="entry name" value="UCP010361"/>
</dbReference>
<reference evidence="9 10" key="1">
    <citation type="submission" date="2019-03" db="EMBL/GenBank/DDBJ databases">
        <title>Genomic Encyclopedia of Type Strains, Phase IV (KMG-IV): sequencing the most valuable type-strain genomes for metagenomic binning, comparative biology and taxonomic classification.</title>
        <authorList>
            <person name="Goeker M."/>
        </authorList>
    </citation>
    <scope>NUCLEOTIDE SEQUENCE [LARGE SCALE GENOMIC DNA]</scope>
    <source>
        <strain evidence="9 10">DSM 45361</strain>
    </source>
</reference>
<dbReference type="RefSeq" id="WP_208115482.1">
    <property type="nucleotide sequence ID" value="NZ_SNXZ01000001.1"/>
</dbReference>
<evidence type="ECO:0000256" key="4">
    <source>
        <dbReference type="ARBA" id="ARBA00022692"/>
    </source>
</evidence>
<name>A0A4R6SLB1_LABRH</name>
<feature type="transmembrane region" description="Helical" evidence="8">
    <location>
        <begin position="181"/>
        <end position="203"/>
    </location>
</feature>
<comment type="caution">
    <text evidence="9">The sequence shown here is derived from an EMBL/GenBank/DDBJ whole genome shotgun (WGS) entry which is preliminary data.</text>
</comment>
<keyword evidence="10" id="KW-1185">Reference proteome</keyword>
<evidence type="ECO:0000256" key="2">
    <source>
        <dbReference type="ARBA" id="ARBA00022475"/>
    </source>
</evidence>
<feature type="transmembrane region" description="Helical" evidence="8">
    <location>
        <begin position="252"/>
        <end position="278"/>
    </location>
</feature>
<feature type="transmembrane region" description="Helical" evidence="8">
    <location>
        <begin position="57"/>
        <end position="78"/>
    </location>
</feature>
<feature type="transmembrane region" description="Helical" evidence="8">
    <location>
        <begin position="215"/>
        <end position="240"/>
    </location>
</feature>